<dbReference type="InterPro" id="IPR011990">
    <property type="entry name" value="TPR-like_helical_dom_sf"/>
</dbReference>
<feature type="repeat" description="PPR" evidence="3">
    <location>
        <begin position="217"/>
        <end position="251"/>
    </location>
</feature>
<dbReference type="InterPro" id="IPR044179">
    <property type="entry name" value="PPR5-like"/>
</dbReference>
<dbReference type="Proteomes" id="UP001454036">
    <property type="component" value="Unassembled WGS sequence"/>
</dbReference>
<evidence type="ECO:0000256" key="3">
    <source>
        <dbReference type="PROSITE-ProRule" id="PRU00708"/>
    </source>
</evidence>
<keyword evidence="6" id="KW-1185">Reference proteome</keyword>
<feature type="repeat" description="PPR" evidence="3">
    <location>
        <begin position="182"/>
        <end position="216"/>
    </location>
</feature>
<comment type="similarity">
    <text evidence="1">Belongs to the PPR family. P subfamily.</text>
</comment>
<dbReference type="PANTHER" id="PTHR47874:SF6">
    <property type="entry name" value="PENTATRICOPEPTIDE REPEAT-CONTAINING PROTEIN"/>
    <property type="match status" value="1"/>
</dbReference>
<feature type="repeat" description="PPR" evidence="3">
    <location>
        <begin position="393"/>
        <end position="427"/>
    </location>
</feature>
<evidence type="ECO:0008006" key="7">
    <source>
        <dbReference type="Google" id="ProtNLM"/>
    </source>
</evidence>
<dbReference type="Pfam" id="PF01535">
    <property type="entry name" value="PPR"/>
    <property type="match status" value="2"/>
</dbReference>
<feature type="repeat" description="PPR" evidence="3">
    <location>
        <begin position="288"/>
        <end position="322"/>
    </location>
</feature>
<comment type="caution">
    <text evidence="5">The sequence shown here is derived from an EMBL/GenBank/DDBJ whole genome shotgun (WGS) entry which is preliminary data.</text>
</comment>
<feature type="repeat" description="PPR" evidence="3">
    <location>
        <begin position="253"/>
        <end position="287"/>
    </location>
</feature>
<feature type="repeat" description="PPR" evidence="3">
    <location>
        <begin position="111"/>
        <end position="145"/>
    </location>
</feature>
<evidence type="ECO:0000313" key="5">
    <source>
        <dbReference type="EMBL" id="GAA0183641.1"/>
    </source>
</evidence>
<feature type="region of interest" description="Disordered" evidence="4">
    <location>
        <begin position="22"/>
        <end position="49"/>
    </location>
</feature>
<dbReference type="EMBL" id="BAABME010011361">
    <property type="protein sequence ID" value="GAA0183641.1"/>
    <property type="molecule type" value="Genomic_DNA"/>
</dbReference>
<dbReference type="GO" id="GO:0003729">
    <property type="term" value="F:mRNA binding"/>
    <property type="evidence" value="ECO:0007669"/>
    <property type="project" value="InterPro"/>
</dbReference>
<dbReference type="InterPro" id="IPR002885">
    <property type="entry name" value="PPR_rpt"/>
</dbReference>
<protein>
    <recommendedName>
        <fullName evidence="7">Pentatricopeptide repeat-containing protein</fullName>
    </recommendedName>
</protein>
<dbReference type="PANTHER" id="PTHR47874">
    <property type="entry name" value="EXPRESSED PROTEIN"/>
    <property type="match status" value="1"/>
</dbReference>
<dbReference type="NCBIfam" id="TIGR00756">
    <property type="entry name" value="PPR"/>
    <property type="match status" value="7"/>
</dbReference>
<evidence type="ECO:0000313" key="6">
    <source>
        <dbReference type="Proteomes" id="UP001454036"/>
    </source>
</evidence>
<dbReference type="Gene3D" id="1.25.40.10">
    <property type="entry name" value="Tetratricopeptide repeat domain"/>
    <property type="match status" value="4"/>
</dbReference>
<reference evidence="5 6" key="1">
    <citation type="submission" date="2024-01" db="EMBL/GenBank/DDBJ databases">
        <title>The complete chloroplast genome sequence of Lithospermum erythrorhizon: insights into the phylogenetic relationship among Boraginaceae species and the maternal lineages of purple gromwells.</title>
        <authorList>
            <person name="Okada T."/>
            <person name="Watanabe K."/>
        </authorList>
    </citation>
    <scope>NUCLEOTIDE SEQUENCE [LARGE SCALE GENOMIC DNA]</scope>
</reference>
<evidence type="ECO:0000256" key="4">
    <source>
        <dbReference type="SAM" id="MobiDB-lite"/>
    </source>
</evidence>
<accession>A0AAV3RVH3</accession>
<feature type="repeat" description="PPR" evidence="3">
    <location>
        <begin position="358"/>
        <end position="392"/>
    </location>
</feature>
<feature type="repeat" description="PPR" evidence="3">
    <location>
        <begin position="323"/>
        <end position="357"/>
    </location>
</feature>
<organism evidence="5 6">
    <name type="scientific">Lithospermum erythrorhizon</name>
    <name type="common">Purple gromwell</name>
    <name type="synonym">Lithospermum officinale var. erythrorhizon</name>
    <dbReference type="NCBI Taxonomy" id="34254"/>
    <lineage>
        <taxon>Eukaryota</taxon>
        <taxon>Viridiplantae</taxon>
        <taxon>Streptophyta</taxon>
        <taxon>Embryophyta</taxon>
        <taxon>Tracheophyta</taxon>
        <taxon>Spermatophyta</taxon>
        <taxon>Magnoliopsida</taxon>
        <taxon>eudicotyledons</taxon>
        <taxon>Gunneridae</taxon>
        <taxon>Pentapetalae</taxon>
        <taxon>asterids</taxon>
        <taxon>lamiids</taxon>
        <taxon>Boraginales</taxon>
        <taxon>Boraginaceae</taxon>
        <taxon>Boraginoideae</taxon>
        <taxon>Lithospermeae</taxon>
        <taxon>Lithospermum</taxon>
    </lineage>
</organism>
<proteinExistence type="inferred from homology"/>
<gene>
    <name evidence="5" type="ORF">LIER_31018</name>
</gene>
<dbReference type="Pfam" id="PF13041">
    <property type="entry name" value="PPR_2"/>
    <property type="match status" value="4"/>
</dbReference>
<dbReference type="AlphaFoldDB" id="A0AAV3RVH3"/>
<dbReference type="PROSITE" id="PS51375">
    <property type="entry name" value="PPR"/>
    <property type="match status" value="8"/>
</dbReference>
<name>A0AAV3RVH3_LITER</name>
<evidence type="ECO:0000256" key="1">
    <source>
        <dbReference type="ARBA" id="ARBA00007626"/>
    </source>
</evidence>
<keyword evidence="2" id="KW-0677">Repeat</keyword>
<sequence>MKLNLIDMANISSASSTTIFDRPKLPNKLTTNSSKGSQQSNETKSKKELSRILRTEAAIRAIEKKATSNKYNNLLPKAVLEALNHAIQQNNWESALKIFGLLRKQYWYEPRTQTYTKLLVMLGKCRQPSQADFLFEIMKADGLKPTIDVYTALVSAYGLSGLLDKAFQIVHEMKDVYNCKPDVHTFSILIKCCTKHLRFDLTKHILSEMSDLGVDCNTVTYNTIIDGYGKSKLFDLMEASLTYMIEIGTCAPDIFTFNSVVGAYGKVGQIDKMEKWFDEFQIMGISPDVLTFNILIRSYGKLGMYEKMRSVIAFMSKRFYAPTVVTYNIIIETYGKAGQIEKMEDVFLEMKHKGMKPNTITYTSLADAYGKAGLVDKIDSLMRQIANNDVVLDTPFFNCVISAYGSAGDMEKMVEAYLAMKDRNCRANNTTFASMIQAYNAQGMVKAAQDLENLI</sequence>
<feature type="compositionally biased region" description="Polar residues" evidence="4">
    <location>
        <begin position="28"/>
        <end position="42"/>
    </location>
</feature>
<evidence type="ECO:0000256" key="2">
    <source>
        <dbReference type="ARBA" id="ARBA00022737"/>
    </source>
</evidence>